<reference evidence="3" key="1">
    <citation type="submission" date="2020-05" db="EMBL/GenBank/DDBJ databases">
        <title>Phylogenomic resolution of chytrid fungi.</title>
        <authorList>
            <person name="Stajich J.E."/>
            <person name="Amses K."/>
            <person name="Simmons R."/>
            <person name="Seto K."/>
            <person name="Myers J."/>
            <person name="Bonds A."/>
            <person name="Quandt C.A."/>
            <person name="Barry K."/>
            <person name="Liu P."/>
            <person name="Grigoriev I."/>
            <person name="Longcore J.E."/>
            <person name="James T.Y."/>
        </authorList>
    </citation>
    <scope>NUCLEOTIDE SEQUENCE</scope>
    <source>
        <strain evidence="3">JEL0318</strain>
    </source>
</reference>
<dbReference type="CDD" id="cd00821">
    <property type="entry name" value="PH"/>
    <property type="match status" value="1"/>
</dbReference>
<dbReference type="AlphaFoldDB" id="A0AAD5X3L4"/>
<feature type="compositionally biased region" description="Low complexity" evidence="1">
    <location>
        <begin position="130"/>
        <end position="147"/>
    </location>
</feature>
<dbReference type="SUPFAM" id="SSF50729">
    <property type="entry name" value="PH domain-like"/>
    <property type="match status" value="1"/>
</dbReference>
<organism evidence="3 4">
    <name type="scientific">Rhizophlyctis rosea</name>
    <dbReference type="NCBI Taxonomy" id="64517"/>
    <lineage>
        <taxon>Eukaryota</taxon>
        <taxon>Fungi</taxon>
        <taxon>Fungi incertae sedis</taxon>
        <taxon>Chytridiomycota</taxon>
        <taxon>Chytridiomycota incertae sedis</taxon>
        <taxon>Chytridiomycetes</taxon>
        <taxon>Rhizophlyctidales</taxon>
        <taxon>Rhizophlyctidaceae</taxon>
        <taxon>Rhizophlyctis</taxon>
    </lineage>
</organism>
<feature type="domain" description="PH" evidence="2">
    <location>
        <begin position="244"/>
        <end position="355"/>
    </location>
</feature>
<protein>
    <recommendedName>
        <fullName evidence="2">PH domain-containing protein</fullName>
    </recommendedName>
</protein>
<comment type="caution">
    <text evidence="3">The sequence shown here is derived from an EMBL/GenBank/DDBJ whole genome shotgun (WGS) entry which is preliminary data.</text>
</comment>
<dbReference type="Proteomes" id="UP001212841">
    <property type="component" value="Unassembled WGS sequence"/>
</dbReference>
<gene>
    <name evidence="3" type="ORF">HK097_000822</name>
</gene>
<keyword evidence="4" id="KW-1185">Reference proteome</keyword>
<dbReference type="EMBL" id="JADGJD010000116">
    <property type="protein sequence ID" value="KAJ3054778.1"/>
    <property type="molecule type" value="Genomic_DNA"/>
</dbReference>
<feature type="compositionally biased region" description="Low complexity" evidence="1">
    <location>
        <begin position="18"/>
        <end position="35"/>
    </location>
</feature>
<evidence type="ECO:0000259" key="2">
    <source>
        <dbReference type="PROSITE" id="PS50003"/>
    </source>
</evidence>
<feature type="region of interest" description="Disordered" evidence="1">
    <location>
        <begin position="1"/>
        <end position="99"/>
    </location>
</feature>
<dbReference type="InterPro" id="IPR001849">
    <property type="entry name" value="PH_domain"/>
</dbReference>
<dbReference type="SMART" id="SM00233">
    <property type="entry name" value="PH"/>
    <property type="match status" value="1"/>
</dbReference>
<feature type="compositionally biased region" description="Polar residues" evidence="1">
    <location>
        <begin position="381"/>
        <end position="408"/>
    </location>
</feature>
<name>A0AAD5X3L4_9FUNG</name>
<feature type="compositionally biased region" description="Low complexity" evidence="1">
    <location>
        <begin position="364"/>
        <end position="378"/>
    </location>
</feature>
<dbReference type="PROSITE" id="PS50003">
    <property type="entry name" value="PH_DOMAIN"/>
    <property type="match status" value="1"/>
</dbReference>
<sequence length="550" mass="58654">MLATDAQIDAERPPTPNSRRTSSQSATAASDTSSSKHVNRLTGDSGIGPEDENTVRHLGGEKRTSAGSIGSGAEAVLNEDGEATPHVIAHKRGTPPQPIDVKRRTRVVDRLLAELETAIQGFEDVRLSTGSAGSSAVSPDASSSVAGLTPPASGGPTGGIQIPGAPAFLNTDPVRRPATTEPKLDQQQYGSRRPPSFGSMPPTPVTPGSAPENNGFYAPPPSAQFNDLVEYAPDSVFVLSNSPHCLRMGFLFKWSPSRVHGGWSWTRRYVVIAEGAIHVYRSNAEQERPIGRMRLIPTTSVRISENGTSAIEVKNDVEYDPMNPNGGPSSRAWHLQCAGQEDMMEWLAAIEHVIHLAGVAAGVVPSSSAPSQQPMSPQRGRANSTSQPPANLQRSHSVRSNPDTSANSRPAIFRASQDAPPLPIQQALADLPPPPSHQPFASQSQQQYKLLKPNKSVSKKHEPSLSTASIFFDTGAGTGVSQMIHAAQAAGISGNSPPHHVHSQSASGFDKTDNIFAASAALRQEEDDKRKMMEQIMKERKKLMRAVKGI</sequence>
<dbReference type="Pfam" id="PF00169">
    <property type="entry name" value="PH"/>
    <property type="match status" value="1"/>
</dbReference>
<dbReference type="Gene3D" id="2.30.29.30">
    <property type="entry name" value="Pleckstrin-homology domain (PH domain)/Phosphotyrosine-binding domain (PTB)"/>
    <property type="match status" value="1"/>
</dbReference>
<feature type="region of interest" description="Disordered" evidence="1">
    <location>
        <begin position="129"/>
        <end position="219"/>
    </location>
</feature>
<dbReference type="InterPro" id="IPR011993">
    <property type="entry name" value="PH-like_dom_sf"/>
</dbReference>
<evidence type="ECO:0000313" key="4">
    <source>
        <dbReference type="Proteomes" id="UP001212841"/>
    </source>
</evidence>
<feature type="region of interest" description="Disordered" evidence="1">
    <location>
        <begin position="425"/>
        <end position="447"/>
    </location>
</feature>
<feature type="region of interest" description="Disordered" evidence="1">
    <location>
        <begin position="364"/>
        <end position="408"/>
    </location>
</feature>
<evidence type="ECO:0000313" key="3">
    <source>
        <dbReference type="EMBL" id="KAJ3054778.1"/>
    </source>
</evidence>
<feature type="compositionally biased region" description="Basic and acidic residues" evidence="1">
    <location>
        <begin position="53"/>
        <end position="64"/>
    </location>
</feature>
<accession>A0AAD5X3L4</accession>
<evidence type="ECO:0000256" key="1">
    <source>
        <dbReference type="SAM" id="MobiDB-lite"/>
    </source>
</evidence>
<proteinExistence type="predicted"/>